<reference evidence="2 3" key="1">
    <citation type="submission" date="2024-02" db="EMBL/GenBank/DDBJ databases">
        <authorList>
            <person name="Chen Y."/>
            <person name="Shah S."/>
            <person name="Dougan E. K."/>
            <person name="Thang M."/>
            <person name="Chan C."/>
        </authorList>
    </citation>
    <scope>NUCLEOTIDE SEQUENCE [LARGE SCALE GENOMIC DNA]</scope>
</reference>
<comment type="caution">
    <text evidence="2">The sequence shown here is derived from an EMBL/GenBank/DDBJ whole genome shotgun (WGS) entry which is preliminary data.</text>
</comment>
<feature type="region of interest" description="Disordered" evidence="1">
    <location>
        <begin position="1"/>
        <end position="132"/>
    </location>
</feature>
<organism evidence="2 3">
    <name type="scientific">Durusdinium trenchii</name>
    <dbReference type="NCBI Taxonomy" id="1381693"/>
    <lineage>
        <taxon>Eukaryota</taxon>
        <taxon>Sar</taxon>
        <taxon>Alveolata</taxon>
        <taxon>Dinophyceae</taxon>
        <taxon>Suessiales</taxon>
        <taxon>Symbiodiniaceae</taxon>
        <taxon>Durusdinium</taxon>
    </lineage>
</organism>
<evidence type="ECO:0000313" key="3">
    <source>
        <dbReference type="Proteomes" id="UP001642464"/>
    </source>
</evidence>
<dbReference type="EMBL" id="CAXAMM010030107">
    <property type="protein sequence ID" value="CAK9065941.1"/>
    <property type="molecule type" value="Genomic_DNA"/>
</dbReference>
<evidence type="ECO:0000256" key="1">
    <source>
        <dbReference type="SAM" id="MobiDB-lite"/>
    </source>
</evidence>
<sequence>MPSVMKAMKGTKAMKTMKATQPMKYQEHDHQPDQDHDEEMASASSTPSVSVRDPWSRYWEQTGKPFQDAPWRQKKPLPSDEATVGNTNALQSEDIPVAGSSSKVASPVANEPGNVSRESTPKSSRSKPPKNFNTGWRSKMVWVVAWYQNQDWLIIEEKLQQMEDQLQGGAMSNQSWKFKAQRFFQYYKEQRWSDIDQLIQ</sequence>
<dbReference type="Proteomes" id="UP001642464">
    <property type="component" value="Unassembled WGS sequence"/>
</dbReference>
<proteinExistence type="predicted"/>
<feature type="compositionally biased region" description="Basic and acidic residues" evidence="1">
    <location>
        <begin position="25"/>
        <end position="34"/>
    </location>
</feature>
<protein>
    <submittedName>
        <fullName evidence="2">Uncharacterized protein</fullName>
    </submittedName>
</protein>
<feature type="non-terminal residue" evidence="2">
    <location>
        <position position="200"/>
    </location>
</feature>
<feature type="compositionally biased region" description="Low complexity" evidence="1">
    <location>
        <begin position="1"/>
        <end position="24"/>
    </location>
</feature>
<keyword evidence="3" id="KW-1185">Reference proteome</keyword>
<evidence type="ECO:0000313" key="2">
    <source>
        <dbReference type="EMBL" id="CAK9065941.1"/>
    </source>
</evidence>
<accession>A0ABP0NQR6</accession>
<name>A0ABP0NQR6_9DINO</name>
<gene>
    <name evidence="2" type="ORF">SCF082_LOCUS33656</name>
</gene>